<dbReference type="PANTHER" id="PTHR40940:SF1">
    <property type="entry name" value="PROTEIN BATD"/>
    <property type="match status" value="1"/>
</dbReference>
<dbReference type="AlphaFoldDB" id="A0AAU7SQ30"/>
<sequence length="457" mass="50369">MDQEHRRQPSRPDGAKVCPRGSRGAVMRWLLFLLLLMPAPAMAADPFARARIEDAKAVVPGQQVHLTVEVLAPNYFTSPPQFPLFDLPDAMVTLPEERARTAVQSIDGTQYSMIAHTYLIVPQATGTFDVPPIRIELGYFGDGVPVEAVTATQPVSFTVATGTNVADGSTAVEFAARRLEVTQTFDRDQDRLKTGDTLVRTISVTAADTQSMLMPPVNLGVVDGLHQYVKQPALADNIAQDRGTVSRRTETIAYTMTAAGSFMLPEINYPWFDINSHMSAVASLPARTILVSPAPAATGIAPASHREIRDVLEERRAVAIWILGILLVVSVCWRARDLPEKIAEMTRNGLARISQSRRYRLRRLKSTIASADLPKVYAALQQWSRSEGYHTLHAWANAHQPELRGHIQALEARLFGGSPNDVDRKRIAALVARRQTQLFVRSSGRHLPALNPTSKPR</sequence>
<dbReference type="EMBL" id="CP157969">
    <property type="protein sequence ID" value="XBU04382.1"/>
    <property type="molecule type" value="Genomic_DNA"/>
</dbReference>
<keyword evidence="1" id="KW-0732">Signal</keyword>
<accession>A0AAU7SQ30</accession>
<evidence type="ECO:0000259" key="2">
    <source>
        <dbReference type="Pfam" id="PF25607"/>
    </source>
</evidence>
<feature type="domain" description="DUF7939" evidence="2">
    <location>
        <begin position="361"/>
        <end position="433"/>
    </location>
</feature>
<feature type="signal peptide" evidence="1">
    <location>
        <begin position="1"/>
        <end position="43"/>
    </location>
</feature>
<dbReference type="PANTHER" id="PTHR40940">
    <property type="entry name" value="PROTEIN BATD-RELATED"/>
    <property type="match status" value="1"/>
</dbReference>
<proteinExistence type="predicted"/>
<dbReference type="Pfam" id="PF13584">
    <property type="entry name" value="BatD"/>
    <property type="match status" value="1"/>
</dbReference>
<name>A0AAU7SQ30_9HYPH</name>
<protein>
    <submittedName>
        <fullName evidence="3">BatD family protein</fullName>
    </submittedName>
</protein>
<reference evidence="3" key="1">
    <citation type="submission" date="2024-06" db="EMBL/GenBank/DDBJ databases">
        <authorList>
            <person name="Li T."/>
            <person name="Gao R."/>
        </authorList>
    </citation>
    <scope>NUCLEOTIDE SEQUENCE</scope>
    <source>
        <strain evidence="3">ZPR4</strain>
    </source>
</reference>
<organism evidence="3">
    <name type="scientific">Rhizobium sp. ZPR4</name>
    <dbReference type="NCBI Taxonomy" id="3158966"/>
    <lineage>
        <taxon>Bacteria</taxon>
        <taxon>Pseudomonadati</taxon>
        <taxon>Pseudomonadota</taxon>
        <taxon>Alphaproteobacteria</taxon>
        <taxon>Hyphomicrobiales</taxon>
        <taxon>Rhizobiaceae</taxon>
        <taxon>Rhizobium/Agrobacterium group</taxon>
        <taxon>Rhizobium</taxon>
    </lineage>
</organism>
<evidence type="ECO:0000256" key="1">
    <source>
        <dbReference type="SAM" id="SignalP"/>
    </source>
</evidence>
<feature type="chain" id="PRO_5043672324" evidence="1">
    <location>
        <begin position="44"/>
        <end position="457"/>
    </location>
</feature>
<dbReference type="RefSeq" id="WP_350019313.1">
    <property type="nucleotide sequence ID" value="NZ_CP157969.1"/>
</dbReference>
<dbReference type="Pfam" id="PF25607">
    <property type="entry name" value="DUF7939"/>
    <property type="match status" value="1"/>
</dbReference>
<dbReference type="InterPro" id="IPR057699">
    <property type="entry name" value="DUF7939"/>
</dbReference>
<dbReference type="InterPro" id="IPR025738">
    <property type="entry name" value="BatD"/>
</dbReference>
<gene>
    <name evidence="3" type="ORF">ABOK31_29175</name>
</gene>
<evidence type="ECO:0000313" key="3">
    <source>
        <dbReference type="EMBL" id="XBU04382.1"/>
    </source>
</evidence>